<sequence>MSACLSTVYLGWRVLGSSSMFKVSGTCLPCLPLAELYFKLLLDIQTSKPVVYLDANFMYNKHRLGKFRRLQTYRELPPRVMGVTVHAIGITLHMLYMILCLENLQSVNEAR</sequence>
<evidence type="ECO:0000313" key="1">
    <source>
        <dbReference type="EMBL" id="VFU25967.1"/>
    </source>
</evidence>
<proteinExistence type="predicted"/>
<dbReference type="AlphaFoldDB" id="A0A6N2KE84"/>
<reference evidence="1" key="1">
    <citation type="submission" date="2019-03" db="EMBL/GenBank/DDBJ databases">
        <authorList>
            <person name="Mank J."/>
            <person name="Almeida P."/>
        </authorList>
    </citation>
    <scope>NUCLEOTIDE SEQUENCE</scope>
    <source>
        <strain evidence="1">78183</strain>
    </source>
</reference>
<name>A0A6N2KE84_SALVM</name>
<protein>
    <submittedName>
        <fullName evidence="1">Uncharacterized protein</fullName>
    </submittedName>
</protein>
<accession>A0A6N2KE84</accession>
<gene>
    <name evidence="1" type="ORF">SVIM_LOCUS64761</name>
</gene>
<organism evidence="1">
    <name type="scientific">Salix viminalis</name>
    <name type="common">Common osier</name>
    <name type="synonym">Basket willow</name>
    <dbReference type="NCBI Taxonomy" id="40686"/>
    <lineage>
        <taxon>Eukaryota</taxon>
        <taxon>Viridiplantae</taxon>
        <taxon>Streptophyta</taxon>
        <taxon>Embryophyta</taxon>
        <taxon>Tracheophyta</taxon>
        <taxon>Spermatophyta</taxon>
        <taxon>Magnoliopsida</taxon>
        <taxon>eudicotyledons</taxon>
        <taxon>Gunneridae</taxon>
        <taxon>Pentapetalae</taxon>
        <taxon>rosids</taxon>
        <taxon>fabids</taxon>
        <taxon>Malpighiales</taxon>
        <taxon>Salicaceae</taxon>
        <taxon>Saliceae</taxon>
        <taxon>Salix</taxon>
    </lineage>
</organism>
<dbReference type="EMBL" id="CAADRP010000258">
    <property type="protein sequence ID" value="VFU25967.1"/>
    <property type="molecule type" value="Genomic_DNA"/>
</dbReference>